<evidence type="ECO:0000256" key="11">
    <source>
        <dbReference type="ARBA" id="ARBA00038367"/>
    </source>
</evidence>
<protein>
    <recommendedName>
        <fullName evidence="13">UDP-N-acetylglucosamine 1-carboxyvinyltransferase</fullName>
        <ecNumber evidence="12">2.5.1.7</ecNumber>
    </recommendedName>
    <alternativeName>
        <fullName evidence="14">Enoylpyruvate transferase</fullName>
    </alternativeName>
    <alternativeName>
        <fullName evidence="15">UDP-N-acetylglucosamine enolpyruvyl transferase</fullName>
    </alternativeName>
</protein>
<dbReference type="RefSeq" id="WP_081789270.1">
    <property type="nucleotide sequence ID" value="NZ_BAAABQ010000057.1"/>
</dbReference>
<accession>A0ABR6BK20</accession>
<evidence type="ECO:0000256" key="16">
    <source>
        <dbReference type="ARBA" id="ARBA00047527"/>
    </source>
</evidence>
<evidence type="ECO:0000256" key="2">
    <source>
        <dbReference type="ARBA" id="ARBA00004752"/>
    </source>
</evidence>
<gene>
    <name evidence="18" type="ORF">BC739_004454</name>
</gene>
<proteinExistence type="inferred from homology"/>
<dbReference type="Proteomes" id="UP000517916">
    <property type="component" value="Unassembled WGS sequence"/>
</dbReference>
<keyword evidence="4" id="KW-0132">Cell division</keyword>
<organism evidence="18 19">
    <name type="scientific">Kutzneria viridogrisea</name>
    <dbReference type="NCBI Taxonomy" id="47990"/>
    <lineage>
        <taxon>Bacteria</taxon>
        <taxon>Bacillati</taxon>
        <taxon>Actinomycetota</taxon>
        <taxon>Actinomycetes</taxon>
        <taxon>Pseudonocardiales</taxon>
        <taxon>Pseudonocardiaceae</taxon>
        <taxon>Kutzneria</taxon>
    </lineage>
</organism>
<evidence type="ECO:0000256" key="12">
    <source>
        <dbReference type="ARBA" id="ARBA00039108"/>
    </source>
</evidence>
<dbReference type="GO" id="GO:0008760">
    <property type="term" value="F:UDP-N-acetylglucosamine 1-carboxyvinyltransferase activity"/>
    <property type="evidence" value="ECO:0007669"/>
    <property type="project" value="UniProtKB-EC"/>
</dbReference>
<comment type="catalytic activity">
    <reaction evidence="16">
        <text>phosphoenolpyruvate + UDP-N-acetyl-alpha-D-glucosamine = UDP-N-acetyl-3-O-(1-carboxyvinyl)-alpha-D-glucosamine + phosphate</text>
        <dbReference type="Rhea" id="RHEA:18681"/>
        <dbReference type="ChEBI" id="CHEBI:43474"/>
        <dbReference type="ChEBI" id="CHEBI:57705"/>
        <dbReference type="ChEBI" id="CHEBI:58702"/>
        <dbReference type="ChEBI" id="CHEBI:68483"/>
        <dbReference type="EC" id="2.5.1.7"/>
    </reaction>
</comment>
<keyword evidence="7" id="KW-0573">Peptidoglycan synthesis</keyword>
<sequence length="430" mass="44948">MSRLVVTGGHPLVGTCPVQGSKNVALHLYAAALLMRGPVTIHNAPAITDTAVCVEIATHLGAQAGYVGTDFHVTPPARLGDSIPAELGRRIRPTACFGAAVLASTGRIWFPLPGGDAFCDRPIGLHLTAMANAGATVENRHGGVDVRLTDARPKAFSMSLNTPFGPSLGATVTALFMAVRANGTSVLEDISVEPEVLHTVDFLNSAGARIELLPGNRAEITGVDELGHADCTVPADRLEVGTIAIAAAITGGQVLLTDTRRADLTPGFLDCVEAIGMVLHDQPDGLFVRMDDEIRPGEVVTGPHPEFPTDLQPQATTLLTQANGTSQVVERVYQQRATHTPGLRAFGADIEQEGNRLKISGPTAFTAADVEGNDIRCVTALVLAALAARGESRIAGLYHLARGYGALVPKLIALGAEITFVENDPGMIAP</sequence>
<reference evidence="18 19" key="1">
    <citation type="submission" date="2020-08" db="EMBL/GenBank/DDBJ databases">
        <title>Genomic Encyclopedia of Archaeal and Bacterial Type Strains, Phase II (KMG-II): from individual species to whole genera.</title>
        <authorList>
            <person name="Goeker M."/>
        </authorList>
    </citation>
    <scope>NUCLEOTIDE SEQUENCE [LARGE SCALE GENOMIC DNA]</scope>
    <source>
        <strain evidence="18 19">DSM 43850</strain>
    </source>
</reference>
<dbReference type="PANTHER" id="PTHR43783:SF1">
    <property type="entry name" value="UDP-N-ACETYLGLUCOSAMINE 1-CARBOXYVINYLTRANSFERASE"/>
    <property type="match status" value="1"/>
</dbReference>
<dbReference type="Pfam" id="PF00275">
    <property type="entry name" value="EPSP_synthase"/>
    <property type="match status" value="1"/>
</dbReference>
<evidence type="ECO:0000259" key="17">
    <source>
        <dbReference type="Pfam" id="PF00275"/>
    </source>
</evidence>
<comment type="function">
    <text evidence="10">Cell wall formation. Adds enolpyruvyl to UDP-N-acetylglucosamine.</text>
</comment>
<dbReference type="InterPro" id="IPR050068">
    <property type="entry name" value="MurA_subfamily"/>
</dbReference>
<keyword evidence="9" id="KW-0961">Cell wall biogenesis/degradation</keyword>
<keyword evidence="8" id="KW-0131">Cell cycle</keyword>
<name>A0ABR6BK20_9PSEU</name>
<dbReference type="InterPro" id="IPR013792">
    <property type="entry name" value="RNA3'P_cycl/enolpyr_Trfase_a/b"/>
</dbReference>
<keyword evidence="19" id="KW-1185">Reference proteome</keyword>
<evidence type="ECO:0000256" key="3">
    <source>
        <dbReference type="ARBA" id="ARBA00022490"/>
    </source>
</evidence>
<evidence type="ECO:0000313" key="18">
    <source>
        <dbReference type="EMBL" id="MBA8927248.1"/>
    </source>
</evidence>
<evidence type="ECO:0000256" key="7">
    <source>
        <dbReference type="ARBA" id="ARBA00022984"/>
    </source>
</evidence>
<comment type="pathway">
    <text evidence="2">Cell wall biogenesis; peptidoglycan biosynthesis.</text>
</comment>
<evidence type="ECO:0000256" key="15">
    <source>
        <dbReference type="ARBA" id="ARBA00042842"/>
    </source>
</evidence>
<evidence type="ECO:0000256" key="8">
    <source>
        <dbReference type="ARBA" id="ARBA00023306"/>
    </source>
</evidence>
<dbReference type="EC" id="2.5.1.7" evidence="12"/>
<evidence type="ECO:0000256" key="4">
    <source>
        <dbReference type="ARBA" id="ARBA00022618"/>
    </source>
</evidence>
<evidence type="ECO:0000256" key="6">
    <source>
        <dbReference type="ARBA" id="ARBA00022960"/>
    </source>
</evidence>
<dbReference type="Gene3D" id="3.65.10.10">
    <property type="entry name" value="Enolpyruvate transferase domain"/>
    <property type="match status" value="2"/>
</dbReference>
<evidence type="ECO:0000313" key="19">
    <source>
        <dbReference type="Proteomes" id="UP000517916"/>
    </source>
</evidence>
<dbReference type="InterPro" id="IPR001986">
    <property type="entry name" value="Enolpyruvate_Tfrase_dom"/>
</dbReference>
<evidence type="ECO:0000256" key="5">
    <source>
        <dbReference type="ARBA" id="ARBA00022679"/>
    </source>
</evidence>
<evidence type="ECO:0000256" key="1">
    <source>
        <dbReference type="ARBA" id="ARBA00004496"/>
    </source>
</evidence>
<comment type="similarity">
    <text evidence="11">Belongs to the EPSP synthase family. MurA subfamily.</text>
</comment>
<dbReference type="PANTHER" id="PTHR43783">
    <property type="entry name" value="UDP-N-ACETYLGLUCOSAMINE 1-CARBOXYVINYLTRANSFERASE"/>
    <property type="match status" value="1"/>
</dbReference>
<dbReference type="SUPFAM" id="SSF55205">
    <property type="entry name" value="EPT/RTPC-like"/>
    <property type="match status" value="1"/>
</dbReference>
<comment type="caution">
    <text evidence="18">The sequence shown here is derived from an EMBL/GenBank/DDBJ whole genome shotgun (WGS) entry which is preliminary data.</text>
</comment>
<dbReference type="InterPro" id="IPR036968">
    <property type="entry name" value="Enolpyruvate_Tfrase_sf"/>
</dbReference>
<evidence type="ECO:0000256" key="10">
    <source>
        <dbReference type="ARBA" id="ARBA00037534"/>
    </source>
</evidence>
<keyword evidence="3" id="KW-0963">Cytoplasm</keyword>
<evidence type="ECO:0000256" key="9">
    <source>
        <dbReference type="ARBA" id="ARBA00023316"/>
    </source>
</evidence>
<dbReference type="NCBIfam" id="NF006873">
    <property type="entry name" value="PRK09369.1"/>
    <property type="match status" value="1"/>
</dbReference>
<dbReference type="EMBL" id="JACJID010000003">
    <property type="protein sequence ID" value="MBA8927248.1"/>
    <property type="molecule type" value="Genomic_DNA"/>
</dbReference>
<evidence type="ECO:0000256" key="13">
    <source>
        <dbReference type="ARBA" id="ARBA00039754"/>
    </source>
</evidence>
<feature type="domain" description="Enolpyruvate transferase" evidence="17">
    <location>
        <begin position="6"/>
        <end position="411"/>
    </location>
</feature>
<keyword evidence="6" id="KW-0133">Cell shape</keyword>
<keyword evidence="5 18" id="KW-0808">Transferase</keyword>
<evidence type="ECO:0000256" key="14">
    <source>
        <dbReference type="ARBA" id="ARBA00042443"/>
    </source>
</evidence>
<comment type="subcellular location">
    <subcellularLocation>
        <location evidence="1">Cytoplasm</location>
    </subcellularLocation>
</comment>